<gene>
    <name evidence="2" type="ORF">DFQ27_006786</name>
</gene>
<protein>
    <recommendedName>
        <fullName evidence="4">F-box domain-containing protein</fullName>
    </recommendedName>
</protein>
<dbReference type="SUPFAM" id="SSF52047">
    <property type="entry name" value="RNI-like"/>
    <property type="match status" value="1"/>
</dbReference>
<dbReference type="OrthoDB" id="10501054at2759"/>
<evidence type="ECO:0000313" key="2">
    <source>
        <dbReference type="EMBL" id="KAG0268434.1"/>
    </source>
</evidence>
<evidence type="ECO:0000256" key="1">
    <source>
        <dbReference type="SAM" id="MobiDB-lite"/>
    </source>
</evidence>
<comment type="caution">
    <text evidence="2">The sequence shown here is derived from an EMBL/GenBank/DDBJ whole genome shotgun (WGS) entry which is preliminary data.</text>
</comment>
<dbReference type="Proteomes" id="UP000807716">
    <property type="component" value="Unassembled WGS sequence"/>
</dbReference>
<evidence type="ECO:0008006" key="4">
    <source>
        <dbReference type="Google" id="ProtNLM"/>
    </source>
</evidence>
<evidence type="ECO:0000313" key="3">
    <source>
        <dbReference type="Proteomes" id="UP000807716"/>
    </source>
</evidence>
<keyword evidence="3" id="KW-1185">Reference proteome</keyword>
<proteinExistence type="predicted"/>
<feature type="region of interest" description="Disordered" evidence="1">
    <location>
        <begin position="37"/>
        <end position="71"/>
    </location>
</feature>
<dbReference type="EMBL" id="JAAAJB010000051">
    <property type="protein sequence ID" value="KAG0268434.1"/>
    <property type="molecule type" value="Genomic_DNA"/>
</dbReference>
<dbReference type="AlphaFoldDB" id="A0A9P6UBY3"/>
<reference evidence="2" key="1">
    <citation type="journal article" date="2020" name="Fungal Divers.">
        <title>Resolving the Mortierellaceae phylogeny through synthesis of multi-gene phylogenetics and phylogenomics.</title>
        <authorList>
            <person name="Vandepol N."/>
            <person name="Liber J."/>
            <person name="Desiro A."/>
            <person name="Na H."/>
            <person name="Kennedy M."/>
            <person name="Barry K."/>
            <person name="Grigoriev I.V."/>
            <person name="Miller A.N."/>
            <person name="O'Donnell K."/>
            <person name="Stajich J.E."/>
            <person name="Bonito G."/>
        </authorList>
    </citation>
    <scope>NUCLEOTIDE SEQUENCE</scope>
    <source>
        <strain evidence="2">BC1065</strain>
    </source>
</reference>
<organism evidence="2 3">
    <name type="scientific">Actinomortierella ambigua</name>
    <dbReference type="NCBI Taxonomy" id="1343610"/>
    <lineage>
        <taxon>Eukaryota</taxon>
        <taxon>Fungi</taxon>
        <taxon>Fungi incertae sedis</taxon>
        <taxon>Mucoromycota</taxon>
        <taxon>Mortierellomycotina</taxon>
        <taxon>Mortierellomycetes</taxon>
        <taxon>Mortierellales</taxon>
        <taxon>Mortierellaceae</taxon>
        <taxon>Actinomortierella</taxon>
    </lineage>
</organism>
<dbReference type="Gene3D" id="3.80.10.10">
    <property type="entry name" value="Ribonuclease Inhibitor"/>
    <property type="match status" value="1"/>
</dbReference>
<sequence length="705" mass="79213">MTSTSVCPTPTKTECPLHDLMEDLTTTTVSSLSLQVSGDKNGLDLQDASHTNNTASDDTPSPSPVVEDTSDSIKRARTPFEVSHLVDKIFSHLTKKEMWSCSLINTTCYDAVRRTPMQTLALHTRPLKDVKDCVPHLIHMALSLILHVEYLKLPTTNRSTKDHHACVSCAEFMDAAGTEESLSAPEALWLRPLSPGALLFPSCKDQEPAPKINRRSSHEEDEETVVGLRCRQKSIVEVKLSTLCEWLSKAKRVKTLELIWLSNHEQGGRAMRRIIHSVPNVSTLTLDIRRLQALYYFVDSLRCKKSLVNLRLYARGLWRAEWLAAIRSFSRRRRLRQQDDKNLNGSSTSGAHLPLPPECSSIRAIYVHKPIPLSQDHWLDFLSYFPCLTDTQITLPPNLRPGFGHALVQSCPRLVALAGSDYEMDVLQVMQPVMEKLVRFNPHFWAASDQSIEFFQKHCSQMEEWKISTTQGSAHHQSSMSSRAMQKFLVSPTAEKFKILRIEVLNFDGLAPADVYDGTTLSAKGWTCLQLRELGIKVQYLSRFAHPPPPVTTTTTTTTAATVQTGGSSAAGDQSRLIYLRGFYQQITRLQDLEVLHLRGQIDVEEMVATGLGQLAQLKKLRSLELTLSTKLTPTFLLWVLSTWSKTLEHLVLQHGGLSFVCEKEGTLPNMKDFHRIEPAADGKEPDWYKHIGSKSIKAMFPGKK</sequence>
<feature type="compositionally biased region" description="Polar residues" evidence="1">
    <location>
        <begin position="48"/>
        <end position="60"/>
    </location>
</feature>
<dbReference type="InterPro" id="IPR032675">
    <property type="entry name" value="LRR_dom_sf"/>
</dbReference>
<accession>A0A9P6UBY3</accession>
<name>A0A9P6UBY3_9FUNG</name>